<protein>
    <submittedName>
        <fullName evidence="2">Uncharacterized protein</fullName>
    </submittedName>
</protein>
<feature type="region of interest" description="Disordered" evidence="1">
    <location>
        <begin position="352"/>
        <end position="382"/>
    </location>
</feature>
<sequence>MSPLLQGKELGPKIRHKFVQLLEDSPDPEINSWPNVRNSLDYKRQPPKERLPYRRHMSAKDYYAALHQAIERNKSLKGALLMQEDSNGWGALERELLDIGSWFESTSSKIRQQEPKSQAEFVAPVGTTAAPVSIILDYIPLHKYTGFAESNSLIWMYNLQKYVHIPGSFQAAPPHSIEKEILRTATRKLIPGSQLRVIIACGDCVEEAALPDDAPLKKVTLSLAEIEHDAWIEARQHKITRIFIRAPAPLSKLRAKHGTKTFQLTNVFRFVSTITDLKIFLSFYESALCVSLIVRRWSDEHSDKMPKASPTDLESLLRVWLATKGFDNSQIRRRGATHSDVLFKVKSLLTELNPQPNSPHALNEEQEDKDPGNASDVDESAVQEAGDTFGISTEEQSASDTGQDLESILSVDTSKKQVSIQPFINRLTLMLGHNYQGHWAPPNTWKSFIRHGSVNVKMGGKKPRRRMLDSSRATTHWT</sequence>
<dbReference type="Proteomes" id="UP000326198">
    <property type="component" value="Unassembled WGS sequence"/>
</dbReference>
<evidence type="ECO:0000313" key="3">
    <source>
        <dbReference type="Proteomes" id="UP000326198"/>
    </source>
</evidence>
<dbReference type="AlphaFoldDB" id="A0A5N7AZQ8"/>
<evidence type="ECO:0000313" key="2">
    <source>
        <dbReference type="EMBL" id="KAE8374569.1"/>
    </source>
</evidence>
<reference evidence="2 3" key="1">
    <citation type="submission" date="2019-04" db="EMBL/GenBank/DDBJ databases">
        <title>Friends and foes A comparative genomics studyof 23 Aspergillus species from section Flavi.</title>
        <authorList>
            <consortium name="DOE Joint Genome Institute"/>
            <person name="Kjaerbolling I."/>
            <person name="Vesth T."/>
            <person name="Frisvad J.C."/>
            <person name="Nybo J.L."/>
            <person name="Theobald S."/>
            <person name="Kildgaard S."/>
            <person name="Isbrandt T."/>
            <person name="Kuo A."/>
            <person name="Sato A."/>
            <person name="Lyhne E.K."/>
            <person name="Kogle M.E."/>
            <person name="Wiebenga A."/>
            <person name="Kun R.S."/>
            <person name="Lubbers R.J."/>
            <person name="Makela M.R."/>
            <person name="Barry K."/>
            <person name="Chovatia M."/>
            <person name="Clum A."/>
            <person name="Daum C."/>
            <person name="Haridas S."/>
            <person name="He G."/>
            <person name="LaButti K."/>
            <person name="Lipzen A."/>
            <person name="Mondo S."/>
            <person name="Riley R."/>
            <person name="Salamov A."/>
            <person name="Simmons B.A."/>
            <person name="Magnuson J.K."/>
            <person name="Henrissat B."/>
            <person name="Mortensen U.H."/>
            <person name="Larsen T.O."/>
            <person name="Devries R.P."/>
            <person name="Grigoriev I.V."/>
            <person name="Machida M."/>
            <person name="Baker S.E."/>
            <person name="Andersen M.R."/>
        </authorList>
    </citation>
    <scope>NUCLEOTIDE SEQUENCE [LARGE SCALE GENOMIC DNA]</scope>
    <source>
        <strain evidence="2 3">IBT 29228</strain>
    </source>
</reference>
<gene>
    <name evidence="2" type="ORF">BDV26DRAFT_300126</name>
</gene>
<accession>A0A5N7AZQ8</accession>
<proteinExistence type="predicted"/>
<dbReference type="OrthoDB" id="4481344at2759"/>
<evidence type="ECO:0000256" key="1">
    <source>
        <dbReference type="SAM" id="MobiDB-lite"/>
    </source>
</evidence>
<name>A0A5N7AZQ8_9EURO</name>
<keyword evidence="3" id="KW-1185">Reference proteome</keyword>
<organism evidence="2 3">
    <name type="scientific">Aspergillus bertholletiae</name>
    <dbReference type="NCBI Taxonomy" id="1226010"/>
    <lineage>
        <taxon>Eukaryota</taxon>
        <taxon>Fungi</taxon>
        <taxon>Dikarya</taxon>
        <taxon>Ascomycota</taxon>
        <taxon>Pezizomycotina</taxon>
        <taxon>Eurotiomycetes</taxon>
        <taxon>Eurotiomycetidae</taxon>
        <taxon>Eurotiales</taxon>
        <taxon>Aspergillaceae</taxon>
        <taxon>Aspergillus</taxon>
        <taxon>Aspergillus subgen. Circumdati</taxon>
    </lineage>
</organism>
<feature type="region of interest" description="Disordered" evidence="1">
    <location>
        <begin position="459"/>
        <end position="478"/>
    </location>
</feature>
<dbReference type="EMBL" id="ML736281">
    <property type="protein sequence ID" value="KAE8374569.1"/>
    <property type="molecule type" value="Genomic_DNA"/>
</dbReference>